<dbReference type="SUPFAM" id="SSF54637">
    <property type="entry name" value="Thioesterase/thiol ester dehydrase-isomerase"/>
    <property type="match status" value="1"/>
</dbReference>
<dbReference type="RefSeq" id="WP_072936948.1">
    <property type="nucleotide sequence ID" value="NZ_FNSV01000005.1"/>
</dbReference>
<evidence type="ECO:0000313" key="3">
    <source>
        <dbReference type="EMBL" id="SED01725.1"/>
    </source>
</evidence>
<accession>A0A1H4X841</accession>
<gene>
    <name evidence="3" type="ORF">SAMN04490239_6421</name>
</gene>
<sequence length="138" mass="15281">MTTVSTTPVIGHQAPPLTYPPLTRTDFVKYQGASGDFHPLHHDESYALETGFPSVFSVGMLQAGMLASYVTDWLGVENLRRFKVRFAEKVWPGDELTCSARIVDVFDAEDGRRARIEMTCARQTGVNALVGDAEFLLD</sequence>
<reference evidence="4" key="1">
    <citation type="submission" date="2016-10" db="EMBL/GenBank/DDBJ databases">
        <authorList>
            <person name="Varghese N."/>
            <person name="Submissions S."/>
        </authorList>
    </citation>
    <scope>NUCLEOTIDE SEQUENCE [LARGE SCALE GENOMIC DNA]</scope>
    <source>
        <strain evidence="4">DSM 44498</strain>
    </source>
</reference>
<evidence type="ECO:0000259" key="2">
    <source>
        <dbReference type="Pfam" id="PF01575"/>
    </source>
</evidence>
<dbReference type="OrthoDB" id="9800237at2"/>
<keyword evidence="4" id="KW-1185">Reference proteome</keyword>
<evidence type="ECO:0000256" key="1">
    <source>
        <dbReference type="ARBA" id="ARBA00005254"/>
    </source>
</evidence>
<dbReference type="Proteomes" id="UP000183561">
    <property type="component" value="Unassembled WGS sequence"/>
</dbReference>
<dbReference type="EMBL" id="FNSV01000005">
    <property type="protein sequence ID" value="SED01725.1"/>
    <property type="molecule type" value="Genomic_DNA"/>
</dbReference>
<dbReference type="InterPro" id="IPR002539">
    <property type="entry name" value="MaoC-like_dom"/>
</dbReference>
<comment type="similarity">
    <text evidence="1">Belongs to the enoyl-CoA hydratase/isomerase family.</text>
</comment>
<dbReference type="Pfam" id="PF01575">
    <property type="entry name" value="MaoC_dehydratas"/>
    <property type="match status" value="1"/>
</dbReference>
<dbReference type="AlphaFoldDB" id="A0A1H4X841"/>
<evidence type="ECO:0000313" key="4">
    <source>
        <dbReference type="Proteomes" id="UP000183561"/>
    </source>
</evidence>
<dbReference type="Gene3D" id="3.10.129.10">
    <property type="entry name" value="Hotdog Thioesterase"/>
    <property type="match status" value="1"/>
</dbReference>
<name>A0A1H4X841_9NOCA</name>
<protein>
    <submittedName>
        <fullName evidence="3">Acyl dehydratase</fullName>
    </submittedName>
</protein>
<organism evidence="3 4">
    <name type="scientific">Rhodococcus koreensis</name>
    <dbReference type="NCBI Taxonomy" id="99653"/>
    <lineage>
        <taxon>Bacteria</taxon>
        <taxon>Bacillati</taxon>
        <taxon>Actinomycetota</taxon>
        <taxon>Actinomycetes</taxon>
        <taxon>Mycobacteriales</taxon>
        <taxon>Nocardiaceae</taxon>
        <taxon>Rhodococcus</taxon>
    </lineage>
</organism>
<feature type="domain" description="MaoC-like" evidence="2">
    <location>
        <begin position="21"/>
        <end position="105"/>
    </location>
</feature>
<proteinExistence type="inferred from homology"/>
<dbReference type="InterPro" id="IPR029069">
    <property type="entry name" value="HotDog_dom_sf"/>
</dbReference>